<protein>
    <submittedName>
        <fullName evidence="2">Uncharacterized protein</fullName>
    </submittedName>
</protein>
<gene>
    <name evidence="2" type="ORF">Tco_1070016</name>
</gene>
<feature type="compositionally biased region" description="Polar residues" evidence="1">
    <location>
        <begin position="377"/>
        <end position="388"/>
    </location>
</feature>
<feature type="region of interest" description="Disordered" evidence="1">
    <location>
        <begin position="363"/>
        <end position="395"/>
    </location>
</feature>
<accession>A0ABQ5HKG7</accession>
<name>A0ABQ5HKG7_9ASTR</name>
<sequence length="395" mass="45896">MTKYPKRWTKCSKWSEPSLGEKWSVDWHKWSILLKETKDMFIRHGPEDLKEPETGGPREARRNIGGCTLLIPEKILSPRLPRLQKKSSPWKAGHNTNDCYQLKKQIEEAVASGKLAHLVKDIADTTSGNGYQDRTVEGVVVRHYKSYRKDQNEKPQSSRVQGLWKGGGTMGQREEANIQDMGSNQERPDQYVMIEATLTTNYKHLLAGIVRENMEVFAWTRSERTAVPRFVMEHKLKIYPLSEPVVHKRRPVAPEGRLALKEKVFRWLGEGLIRKDMYPLLGGMVKSLHLYWDILTKGFLQHPKKHTTKIRMADEDEEEKQGFLWTEGVYCFTTCRKELKETSCTFKSTPYVRPEQEWRQQKDLAGRTKLKKLSEGSKGNQASYQHWPSQKKEKI</sequence>
<reference evidence="2" key="2">
    <citation type="submission" date="2022-01" db="EMBL/GenBank/DDBJ databases">
        <authorList>
            <person name="Yamashiro T."/>
            <person name="Shiraishi A."/>
            <person name="Satake H."/>
            <person name="Nakayama K."/>
        </authorList>
    </citation>
    <scope>NUCLEOTIDE SEQUENCE</scope>
</reference>
<organism evidence="2 3">
    <name type="scientific">Tanacetum coccineum</name>
    <dbReference type="NCBI Taxonomy" id="301880"/>
    <lineage>
        <taxon>Eukaryota</taxon>
        <taxon>Viridiplantae</taxon>
        <taxon>Streptophyta</taxon>
        <taxon>Embryophyta</taxon>
        <taxon>Tracheophyta</taxon>
        <taxon>Spermatophyta</taxon>
        <taxon>Magnoliopsida</taxon>
        <taxon>eudicotyledons</taxon>
        <taxon>Gunneridae</taxon>
        <taxon>Pentapetalae</taxon>
        <taxon>asterids</taxon>
        <taxon>campanulids</taxon>
        <taxon>Asterales</taxon>
        <taxon>Asteraceae</taxon>
        <taxon>Asteroideae</taxon>
        <taxon>Anthemideae</taxon>
        <taxon>Anthemidinae</taxon>
        <taxon>Tanacetum</taxon>
    </lineage>
</organism>
<feature type="region of interest" description="Disordered" evidence="1">
    <location>
        <begin position="148"/>
        <end position="170"/>
    </location>
</feature>
<evidence type="ECO:0000313" key="3">
    <source>
        <dbReference type="Proteomes" id="UP001151760"/>
    </source>
</evidence>
<dbReference type="Proteomes" id="UP001151760">
    <property type="component" value="Unassembled WGS sequence"/>
</dbReference>
<proteinExistence type="predicted"/>
<evidence type="ECO:0000313" key="2">
    <source>
        <dbReference type="EMBL" id="GJT88299.1"/>
    </source>
</evidence>
<dbReference type="EMBL" id="BQNB010019718">
    <property type="protein sequence ID" value="GJT88299.1"/>
    <property type="molecule type" value="Genomic_DNA"/>
</dbReference>
<comment type="caution">
    <text evidence="2">The sequence shown here is derived from an EMBL/GenBank/DDBJ whole genome shotgun (WGS) entry which is preliminary data.</text>
</comment>
<evidence type="ECO:0000256" key="1">
    <source>
        <dbReference type="SAM" id="MobiDB-lite"/>
    </source>
</evidence>
<reference evidence="2" key="1">
    <citation type="journal article" date="2022" name="Int. J. Mol. Sci.">
        <title>Draft Genome of Tanacetum Coccineum: Genomic Comparison of Closely Related Tanacetum-Family Plants.</title>
        <authorList>
            <person name="Yamashiro T."/>
            <person name="Shiraishi A."/>
            <person name="Nakayama K."/>
            <person name="Satake H."/>
        </authorList>
    </citation>
    <scope>NUCLEOTIDE SEQUENCE</scope>
</reference>
<keyword evidence="3" id="KW-1185">Reference proteome</keyword>